<feature type="domain" description="N-acetyltransferase" evidence="1">
    <location>
        <begin position="39"/>
        <end position="121"/>
    </location>
</feature>
<reference evidence="2" key="1">
    <citation type="journal article" date="2020" name="Nature">
        <title>Giant virus diversity and host interactions through global metagenomics.</title>
        <authorList>
            <person name="Schulz F."/>
            <person name="Roux S."/>
            <person name="Paez-Espino D."/>
            <person name="Jungbluth S."/>
            <person name="Walsh D.A."/>
            <person name="Denef V.J."/>
            <person name="McMahon K.D."/>
            <person name="Konstantinidis K.T."/>
            <person name="Eloe-Fadrosh E.A."/>
            <person name="Kyrpides N.C."/>
            <person name="Woyke T."/>
        </authorList>
    </citation>
    <scope>NUCLEOTIDE SEQUENCE</scope>
    <source>
        <strain evidence="2">GVMAG-M-3300023174-49</strain>
    </source>
</reference>
<protein>
    <recommendedName>
        <fullName evidence="1">N-acetyltransferase domain-containing protein</fullName>
    </recommendedName>
</protein>
<dbReference type="EMBL" id="MN739661">
    <property type="protein sequence ID" value="QHT18974.1"/>
    <property type="molecule type" value="Genomic_DNA"/>
</dbReference>
<dbReference type="AlphaFoldDB" id="A0A6C0DRD4"/>
<dbReference type="InterPro" id="IPR016181">
    <property type="entry name" value="Acyl_CoA_acyltransferase"/>
</dbReference>
<dbReference type="InterPro" id="IPR000182">
    <property type="entry name" value="GNAT_dom"/>
</dbReference>
<dbReference type="SUPFAM" id="SSF55729">
    <property type="entry name" value="Acyl-CoA N-acyltransferases (Nat)"/>
    <property type="match status" value="1"/>
</dbReference>
<organism evidence="2">
    <name type="scientific">viral metagenome</name>
    <dbReference type="NCBI Taxonomy" id="1070528"/>
    <lineage>
        <taxon>unclassified sequences</taxon>
        <taxon>metagenomes</taxon>
        <taxon>organismal metagenomes</taxon>
    </lineage>
</organism>
<sequence length="134" mass="15759">MPIIYKTTQRKPLKMNVSFIQPSELKGMKSDFILPKKLNNQSFIIAVKSENMVQSFVYFTVYSDFIHINYSFTGTQFRRMGLSIFLREYLIKYARNQNIRKIVSVPFDTANSMPLLKKMGFEKCEADDSFMLRL</sequence>
<name>A0A6C0DRD4_9ZZZZ</name>
<accession>A0A6C0DRD4</accession>
<proteinExistence type="predicted"/>
<dbReference type="GO" id="GO:0016747">
    <property type="term" value="F:acyltransferase activity, transferring groups other than amino-acyl groups"/>
    <property type="evidence" value="ECO:0007669"/>
    <property type="project" value="InterPro"/>
</dbReference>
<evidence type="ECO:0000259" key="1">
    <source>
        <dbReference type="Pfam" id="PF00583"/>
    </source>
</evidence>
<dbReference type="Gene3D" id="3.40.630.30">
    <property type="match status" value="1"/>
</dbReference>
<evidence type="ECO:0000313" key="2">
    <source>
        <dbReference type="EMBL" id="QHT18974.1"/>
    </source>
</evidence>
<dbReference type="Pfam" id="PF00583">
    <property type="entry name" value="Acetyltransf_1"/>
    <property type="match status" value="1"/>
</dbReference>